<protein>
    <submittedName>
        <fullName evidence="4">Transcription factor Spt20</fullName>
    </submittedName>
</protein>
<feature type="region of interest" description="Disordered" evidence="1">
    <location>
        <begin position="550"/>
        <end position="579"/>
    </location>
</feature>
<dbReference type="GO" id="GO:0000124">
    <property type="term" value="C:SAGA complex"/>
    <property type="evidence" value="ECO:0007669"/>
    <property type="project" value="InterPro"/>
</dbReference>
<feature type="domain" description="PHL" evidence="3">
    <location>
        <begin position="692"/>
        <end position="843"/>
    </location>
</feature>
<feature type="compositionally biased region" description="Low complexity" evidence="1">
    <location>
        <begin position="567"/>
        <end position="579"/>
    </location>
</feature>
<reference evidence="4" key="1">
    <citation type="journal article" date="2023" name="Science">
        <title>Elucidation of the pathway for biosynthesis of saponin adjuvants from the soapbark tree.</title>
        <authorList>
            <person name="Reed J."/>
            <person name="Orme A."/>
            <person name="El-Demerdash A."/>
            <person name="Owen C."/>
            <person name="Martin L.B.B."/>
            <person name="Misra R.C."/>
            <person name="Kikuchi S."/>
            <person name="Rejzek M."/>
            <person name="Martin A.C."/>
            <person name="Harkess A."/>
            <person name="Leebens-Mack J."/>
            <person name="Louveau T."/>
            <person name="Stephenson M.J."/>
            <person name="Osbourn A."/>
        </authorList>
    </citation>
    <scope>NUCLEOTIDE SEQUENCE</scope>
    <source>
        <strain evidence="4">S10</strain>
    </source>
</reference>
<feature type="region of interest" description="Disordered" evidence="1">
    <location>
        <begin position="16"/>
        <end position="45"/>
    </location>
</feature>
<evidence type="ECO:0000313" key="5">
    <source>
        <dbReference type="Proteomes" id="UP001163823"/>
    </source>
</evidence>
<dbReference type="KEGG" id="qsa:O6P43_018433"/>
<feature type="region of interest" description="Disordered" evidence="1">
    <location>
        <begin position="313"/>
        <end position="342"/>
    </location>
</feature>
<evidence type="ECO:0000259" key="2">
    <source>
        <dbReference type="Pfam" id="PF12090"/>
    </source>
</evidence>
<dbReference type="EMBL" id="JARAOO010000007">
    <property type="protein sequence ID" value="KAJ7963321.1"/>
    <property type="molecule type" value="Genomic_DNA"/>
</dbReference>
<proteinExistence type="predicted"/>
<sequence length="981" mass="107690">MGVSFKVSKTGTRFRPKPLLQSEAAVDDVSDNSKARSQAASRKEFSLREPQGNLLEVGQNVGGVPNSSISSERLLTSAEHEVSFTLNLFPDGYSIGKPLENENAHKLTDQDVQKLLHPYDRISESLFSAIENGRWPGDILDDIPCKYVDGTLICEVHDYRRCSSEKGAAVPASDGSPIVNRISLRISLENVVKDIPLISDNSWTYGDLMEVESRILKALQPQLHLDPNPKLDRLCDSPVPEKLNLDHSFQRKRLRQMPEVTVTSNNRIHGKKICIGVSESSKCRSGDSVIMSGNAMLQNNMLALRSKSLTPDASVPGISMGSQQLRYQTGGGTPRSMQERGSVSVVNVAEDVPAARELMTSYSDNANSSPSLHGKRENQDGQISPLSNFSKRTRPASLGLEVMQQQQIGSRMEGLKGSDMSWQNALLQQHAISRGMQYANTGVQKFSQQAFEGGLNQDIGALQFASGLQGMSYVAKEEQFEAEKLNASELKRSKSEMQMEMEASHLDPQSRVQQRLPQHAFMRSNFSQTPWNNLGQYLEKDTRKEDLIQKRKSVQSPRLSTGAVAQSPLSSKSGEFSSGSVGPNFGAGATTLAIGASQKEKTAITSVAAGGTPSLTSSANDSTQRQYQAQVAAKRKSNSLPKTPAMSGVGSPVSVSNISVPLNANSPSVGTPTLADQVMLERFSKIETVTMRYQLTCKKNKADDYHIRKSNTYLSQRLSVHLSNAFNNEDLKDDACEKSLSKSVVGGSINICKMRVLNFSQPERVVQASYIPRIRSRMIMSEKPFDGTVAMHHGDISDGDFLAAEDYLPTLPNTHFADLLAAQFSSLMVREGYMLDERVQPKPVPPNNSVVEMQQYADSNSSRPSNEAAKPANSSNASLNTSQNLVANTSMLPPGNPQTLQMSQGLLNGASMALRPQQLDPQQSVQQQQQAQQQQQPQQQQNQHSLIQQQNPQFQKPSYDSWNKYTFALECHCPELQYAVG</sequence>
<feature type="compositionally biased region" description="Polar residues" evidence="1">
    <location>
        <begin position="380"/>
        <end position="390"/>
    </location>
</feature>
<dbReference type="InterPro" id="IPR046467">
    <property type="entry name" value="PHL_dom"/>
</dbReference>
<feature type="domain" description="Spt20-like SEP" evidence="2">
    <location>
        <begin position="79"/>
        <end position="234"/>
    </location>
</feature>
<feature type="compositionally biased region" description="Polar residues" evidence="1">
    <location>
        <begin position="362"/>
        <end position="371"/>
    </location>
</feature>
<feature type="region of interest" description="Disordered" evidence="1">
    <location>
        <begin position="362"/>
        <end position="399"/>
    </location>
</feature>
<gene>
    <name evidence="4" type="ORF">O6P43_018433</name>
</gene>
<dbReference type="PANTHER" id="PTHR13526">
    <property type="entry name" value="TRANSCRIPTION FACTOR SPT20 HOMOLOG"/>
    <property type="match status" value="1"/>
</dbReference>
<evidence type="ECO:0000313" key="4">
    <source>
        <dbReference type="EMBL" id="KAJ7963321.1"/>
    </source>
</evidence>
<dbReference type="Pfam" id="PF12090">
    <property type="entry name" value="Spt20_SEP"/>
    <property type="match status" value="1"/>
</dbReference>
<feature type="compositionally biased region" description="Polar residues" evidence="1">
    <location>
        <begin position="856"/>
        <end position="865"/>
    </location>
</feature>
<name>A0AAD7LS41_QUISA</name>
<keyword evidence="5" id="KW-1185">Reference proteome</keyword>
<dbReference type="Proteomes" id="UP001163823">
    <property type="component" value="Chromosome 7"/>
</dbReference>
<accession>A0AAD7LS41</accession>
<feature type="region of interest" description="Disordered" evidence="1">
    <location>
        <begin position="856"/>
        <end position="879"/>
    </location>
</feature>
<evidence type="ECO:0000256" key="1">
    <source>
        <dbReference type="SAM" id="MobiDB-lite"/>
    </source>
</evidence>
<dbReference type="InterPro" id="IPR046468">
    <property type="entry name" value="Spt20-like_SEP"/>
</dbReference>
<dbReference type="AlphaFoldDB" id="A0AAD7LS41"/>
<dbReference type="GO" id="GO:0006357">
    <property type="term" value="P:regulation of transcription by RNA polymerase II"/>
    <property type="evidence" value="ECO:0007669"/>
    <property type="project" value="TreeGrafter"/>
</dbReference>
<dbReference type="Pfam" id="PF20474">
    <property type="entry name" value="PHL"/>
    <property type="match status" value="1"/>
</dbReference>
<evidence type="ECO:0000259" key="3">
    <source>
        <dbReference type="Pfam" id="PF20474"/>
    </source>
</evidence>
<feature type="compositionally biased region" description="Low complexity" evidence="1">
    <location>
        <begin position="918"/>
        <end position="953"/>
    </location>
</feature>
<dbReference type="InterPro" id="IPR021950">
    <property type="entry name" value="Spt20"/>
</dbReference>
<organism evidence="4 5">
    <name type="scientific">Quillaja saponaria</name>
    <name type="common">Soap bark tree</name>
    <dbReference type="NCBI Taxonomy" id="32244"/>
    <lineage>
        <taxon>Eukaryota</taxon>
        <taxon>Viridiplantae</taxon>
        <taxon>Streptophyta</taxon>
        <taxon>Embryophyta</taxon>
        <taxon>Tracheophyta</taxon>
        <taxon>Spermatophyta</taxon>
        <taxon>Magnoliopsida</taxon>
        <taxon>eudicotyledons</taxon>
        <taxon>Gunneridae</taxon>
        <taxon>Pentapetalae</taxon>
        <taxon>rosids</taxon>
        <taxon>fabids</taxon>
        <taxon>Fabales</taxon>
        <taxon>Quillajaceae</taxon>
        <taxon>Quillaja</taxon>
    </lineage>
</organism>
<comment type="caution">
    <text evidence="4">The sequence shown here is derived from an EMBL/GenBank/DDBJ whole genome shotgun (WGS) entry which is preliminary data.</text>
</comment>
<feature type="region of interest" description="Disordered" evidence="1">
    <location>
        <begin position="918"/>
        <end position="955"/>
    </location>
</feature>
<dbReference type="PANTHER" id="PTHR13526:SF8">
    <property type="entry name" value="TRANSCRIPTION FACTOR SPT20 HOMOLOG"/>
    <property type="match status" value="1"/>
</dbReference>
<dbReference type="GO" id="GO:0003712">
    <property type="term" value="F:transcription coregulator activity"/>
    <property type="evidence" value="ECO:0007669"/>
    <property type="project" value="InterPro"/>
</dbReference>